<evidence type="ECO:0000256" key="1">
    <source>
        <dbReference type="ARBA" id="ARBA00004383"/>
    </source>
</evidence>
<keyword evidence="4" id="KW-0997">Cell inner membrane</keyword>
<dbReference type="RefSeq" id="WP_061497550.1">
    <property type="nucleotide sequence ID" value="NZ_CP010951.1"/>
</dbReference>
<comment type="similarity">
    <text evidence="2">Belongs to the lipase chaperone family.</text>
</comment>
<evidence type="ECO:0000256" key="3">
    <source>
        <dbReference type="ARBA" id="ARBA00022475"/>
    </source>
</evidence>
<comment type="subcellular location">
    <subcellularLocation>
        <location evidence="1">Cell inner membrane</location>
        <topology evidence="1">Single-pass membrane protein</topology>
        <orientation evidence="1">Periplasmic side</orientation>
    </subcellularLocation>
</comment>
<dbReference type="Proteomes" id="UP000070433">
    <property type="component" value="Chromosome"/>
</dbReference>
<name>A0A127JS26_9BURK</name>
<evidence type="ECO:0000256" key="4">
    <source>
        <dbReference type="ARBA" id="ARBA00022519"/>
    </source>
</evidence>
<keyword evidence="5" id="KW-0812">Transmembrane</keyword>
<keyword evidence="9" id="KW-0472">Membrane</keyword>
<dbReference type="EMBL" id="CP010951">
    <property type="protein sequence ID" value="AMO22693.1"/>
    <property type="molecule type" value="Genomic_DNA"/>
</dbReference>
<evidence type="ECO:0000256" key="12">
    <source>
        <dbReference type="ARBA" id="ARBA00031542"/>
    </source>
</evidence>
<keyword evidence="7" id="KW-1133">Transmembrane helix</keyword>
<dbReference type="AlphaFoldDB" id="A0A127JS26"/>
<dbReference type="GO" id="GO:0006457">
    <property type="term" value="P:protein folding"/>
    <property type="evidence" value="ECO:0007669"/>
    <property type="project" value="InterPro"/>
</dbReference>
<evidence type="ECO:0000313" key="14">
    <source>
        <dbReference type="Proteomes" id="UP000070433"/>
    </source>
</evidence>
<proteinExistence type="inferred from homology"/>
<evidence type="ECO:0000256" key="10">
    <source>
        <dbReference type="ARBA" id="ARBA00023186"/>
    </source>
</evidence>
<sequence length="114" mass="12651">MVIDHRTGEWIDAALERSDIDPGLTDVRLTAGLSPESATRLAALIVAFREYRAQRAELLAASRAAEDLASARERFAALQVLRRRLFGEEVAQVLFGDDERRTLEALQRLAAESS</sequence>
<evidence type="ECO:0000256" key="11">
    <source>
        <dbReference type="ARBA" id="ARBA00030948"/>
    </source>
</evidence>
<evidence type="ECO:0000256" key="9">
    <source>
        <dbReference type="ARBA" id="ARBA00023136"/>
    </source>
</evidence>
<dbReference type="InterPro" id="IPR004961">
    <property type="entry name" value="Lipase_chaperone"/>
</dbReference>
<dbReference type="GO" id="GO:0051082">
    <property type="term" value="F:unfolded protein binding"/>
    <property type="evidence" value="ECO:0007669"/>
    <property type="project" value="InterPro"/>
</dbReference>
<keyword evidence="8" id="KW-0443">Lipid metabolism</keyword>
<evidence type="ECO:0000256" key="2">
    <source>
        <dbReference type="ARBA" id="ARBA00010358"/>
    </source>
</evidence>
<dbReference type="GO" id="GO:0005886">
    <property type="term" value="C:plasma membrane"/>
    <property type="evidence" value="ECO:0007669"/>
    <property type="project" value="UniProtKB-SubCell"/>
</dbReference>
<evidence type="ECO:0000256" key="5">
    <source>
        <dbReference type="ARBA" id="ARBA00022692"/>
    </source>
</evidence>
<evidence type="ECO:0000256" key="6">
    <source>
        <dbReference type="ARBA" id="ARBA00022963"/>
    </source>
</evidence>
<evidence type="ECO:0000256" key="7">
    <source>
        <dbReference type="ARBA" id="ARBA00022989"/>
    </source>
</evidence>
<keyword evidence="14" id="KW-1185">Reference proteome</keyword>
<keyword evidence="3" id="KW-1003">Cell membrane</keyword>
<dbReference type="GO" id="GO:0016042">
    <property type="term" value="P:lipid catabolic process"/>
    <property type="evidence" value="ECO:0007669"/>
    <property type="project" value="UniProtKB-KW"/>
</dbReference>
<evidence type="ECO:0000313" key="13">
    <source>
        <dbReference type="EMBL" id="AMO22693.1"/>
    </source>
</evidence>
<protein>
    <recommendedName>
        <fullName evidence="11">Lipase helper protein</fullName>
    </recommendedName>
    <alternativeName>
        <fullName evidence="12">Lipase modulator</fullName>
    </alternativeName>
</protein>
<reference evidence="13 14" key="1">
    <citation type="journal article" date="2014" name="Int. J. Syst. Evol. Microbiol.">
        <title>Ramlibacter solisilvae sp. nov., isolated from forest soil, and emended description of the genus Ramlibacter.</title>
        <authorList>
            <person name="Lee H.J."/>
            <person name="Lee S.H."/>
            <person name="Lee S.S."/>
            <person name="Lee J.S."/>
            <person name="Kim Y."/>
            <person name="Kim S.C."/>
            <person name="Jeon C.O."/>
        </authorList>
    </citation>
    <scope>NUCLEOTIDE SEQUENCE [LARGE SCALE GENOMIC DNA]</scope>
    <source>
        <strain evidence="13 14">5-10</strain>
    </source>
</reference>
<dbReference type="Pfam" id="PF03280">
    <property type="entry name" value="Lipase_chap"/>
    <property type="match status" value="1"/>
</dbReference>
<organism evidence="13 14">
    <name type="scientific">Ramlibacter tataouinensis</name>
    <dbReference type="NCBI Taxonomy" id="94132"/>
    <lineage>
        <taxon>Bacteria</taxon>
        <taxon>Pseudomonadati</taxon>
        <taxon>Pseudomonadota</taxon>
        <taxon>Betaproteobacteria</taxon>
        <taxon>Burkholderiales</taxon>
        <taxon>Comamonadaceae</taxon>
        <taxon>Ramlibacter</taxon>
    </lineage>
</organism>
<gene>
    <name evidence="13" type="ORF">UC35_07130</name>
</gene>
<accession>A0A127JS26</accession>
<keyword evidence="10" id="KW-0143">Chaperone</keyword>
<dbReference type="SUPFAM" id="SSF158855">
    <property type="entry name" value="Lipase chaperone-like"/>
    <property type="match status" value="1"/>
</dbReference>
<evidence type="ECO:0000256" key="8">
    <source>
        <dbReference type="ARBA" id="ARBA00023098"/>
    </source>
</evidence>
<keyword evidence="6" id="KW-0442">Lipid degradation</keyword>